<name>C0HIY3_MAIZE</name>
<sequence length="147" mass="16041">MLAAALSSACVITHPSRRAPDGGPLSARRRPRNSGGSNLMCGCAALPCPCQRVPVRNSAPFLGPGSARRRRLSSWSTTLPNPRAVPTRKTIRRLSVRVFDFLFGRKFLCVHASNSASQKYLCSLSYSNLCHICSSSLLVDICLFINY</sequence>
<reference evidence="1" key="1">
    <citation type="journal article" date="2009" name="PLoS Genet.">
        <title>Sequencing, mapping, and analysis of 27,455 maize full-length cDNAs.</title>
        <authorList>
            <person name="Soderlund C."/>
            <person name="Descour A."/>
            <person name="Kudrna D."/>
            <person name="Bomhoff M."/>
            <person name="Boyd L."/>
            <person name="Currie J."/>
            <person name="Angelova A."/>
            <person name="Collura K."/>
            <person name="Wissotski M."/>
            <person name="Ashley E."/>
            <person name="Morrow D."/>
            <person name="Fernandes J."/>
            <person name="Walbot V."/>
            <person name="Yu Y."/>
        </authorList>
    </citation>
    <scope>NUCLEOTIDE SEQUENCE</scope>
    <source>
        <strain evidence="1">B73</strain>
    </source>
</reference>
<accession>C0HIY3</accession>
<protein>
    <submittedName>
        <fullName evidence="1">Uncharacterized protein</fullName>
    </submittedName>
</protein>
<dbReference type="HOGENOM" id="CLU_1770785_0_0_1"/>
<dbReference type="AlphaFoldDB" id="C0HIY3"/>
<organism evidence="1">
    <name type="scientific">Zea mays</name>
    <name type="common">Maize</name>
    <dbReference type="NCBI Taxonomy" id="4577"/>
    <lineage>
        <taxon>Eukaryota</taxon>
        <taxon>Viridiplantae</taxon>
        <taxon>Streptophyta</taxon>
        <taxon>Embryophyta</taxon>
        <taxon>Tracheophyta</taxon>
        <taxon>Spermatophyta</taxon>
        <taxon>Magnoliopsida</taxon>
        <taxon>Liliopsida</taxon>
        <taxon>Poales</taxon>
        <taxon>Poaceae</taxon>
        <taxon>PACMAD clade</taxon>
        <taxon>Panicoideae</taxon>
        <taxon>Andropogonodae</taxon>
        <taxon>Andropogoneae</taxon>
        <taxon>Tripsacinae</taxon>
        <taxon>Zea</taxon>
    </lineage>
</organism>
<evidence type="ECO:0000313" key="1">
    <source>
        <dbReference type="EMBL" id="ACN26986.1"/>
    </source>
</evidence>
<dbReference type="EMBL" id="BT062289">
    <property type="protein sequence ID" value="ACN26986.1"/>
    <property type="molecule type" value="mRNA"/>
</dbReference>
<proteinExistence type="evidence at transcript level"/>